<feature type="chain" id="PRO_5012867861" description="Secreted protein" evidence="2">
    <location>
        <begin position="23"/>
        <end position="337"/>
    </location>
</feature>
<name>A0A1V9Z638_ACHHY</name>
<gene>
    <name evidence="3" type="ORF">ACHHYP_20110</name>
</gene>
<dbReference type="Proteomes" id="UP000243579">
    <property type="component" value="Unassembled WGS sequence"/>
</dbReference>
<organism evidence="3 4">
    <name type="scientific">Achlya hypogyna</name>
    <name type="common">Oomycete</name>
    <name type="synonym">Protoachlya hypogyna</name>
    <dbReference type="NCBI Taxonomy" id="1202772"/>
    <lineage>
        <taxon>Eukaryota</taxon>
        <taxon>Sar</taxon>
        <taxon>Stramenopiles</taxon>
        <taxon>Oomycota</taxon>
        <taxon>Saprolegniomycetes</taxon>
        <taxon>Saprolegniales</taxon>
        <taxon>Achlyaceae</taxon>
        <taxon>Achlya</taxon>
    </lineage>
</organism>
<dbReference type="AlphaFoldDB" id="A0A1V9Z638"/>
<accession>A0A1V9Z638</accession>
<evidence type="ECO:0000313" key="4">
    <source>
        <dbReference type="Proteomes" id="UP000243579"/>
    </source>
</evidence>
<evidence type="ECO:0000313" key="3">
    <source>
        <dbReference type="EMBL" id="OQR93300.1"/>
    </source>
</evidence>
<protein>
    <recommendedName>
        <fullName evidence="5">Secreted protein</fullName>
    </recommendedName>
</protein>
<evidence type="ECO:0008006" key="5">
    <source>
        <dbReference type="Google" id="ProtNLM"/>
    </source>
</evidence>
<feature type="signal peptide" evidence="2">
    <location>
        <begin position="1"/>
        <end position="22"/>
    </location>
</feature>
<feature type="compositionally biased region" description="Polar residues" evidence="1">
    <location>
        <begin position="215"/>
        <end position="236"/>
    </location>
</feature>
<feature type="region of interest" description="Disordered" evidence="1">
    <location>
        <begin position="207"/>
        <end position="298"/>
    </location>
</feature>
<keyword evidence="2" id="KW-0732">Signal</keyword>
<feature type="compositionally biased region" description="Low complexity" evidence="1">
    <location>
        <begin position="258"/>
        <end position="282"/>
    </location>
</feature>
<proteinExistence type="predicted"/>
<sequence length="337" mass="35497">MRGVTPFLAETLLPLLAAPVDARPPPTHCFGPFIVLVRATNGPANAVLITDGRHEIWCFVPPGAVDRMREQYPQIESVHDLRGCALRLHGLAYATPWKRMPLEMQKSPLGPPSPVTKFRVCAVVGDMAIVDTTSVHVPDSTHISIDASIMNIMGNFSMAELEGRLFRGSGGPPHAYQIPHSKLLRASDCIIPKEQLRAMNASVEESIPLRPTESPRPSQQLGDLPLSQPTACASQRTETHFIPVESEDEGGHEGNGSGSSSPTVDDAEGVVAAGAGGPPTTTQSRRVHGAASDAPAGGVGTWLLIDARRINNGHVGKPATGASATARVVPASTNGPA</sequence>
<keyword evidence="4" id="KW-1185">Reference proteome</keyword>
<comment type="caution">
    <text evidence="3">The sequence shown here is derived from an EMBL/GenBank/DDBJ whole genome shotgun (WGS) entry which is preliminary data.</text>
</comment>
<evidence type="ECO:0000256" key="2">
    <source>
        <dbReference type="SAM" id="SignalP"/>
    </source>
</evidence>
<reference evidence="3 4" key="1">
    <citation type="journal article" date="2014" name="Genome Biol. Evol.">
        <title>The secreted proteins of Achlya hypogyna and Thraustotheca clavata identify the ancestral oomycete secretome and reveal gene acquisitions by horizontal gene transfer.</title>
        <authorList>
            <person name="Misner I."/>
            <person name="Blouin N."/>
            <person name="Leonard G."/>
            <person name="Richards T.A."/>
            <person name="Lane C.E."/>
        </authorList>
    </citation>
    <scope>NUCLEOTIDE SEQUENCE [LARGE SCALE GENOMIC DNA]</scope>
    <source>
        <strain evidence="3 4">ATCC 48635</strain>
    </source>
</reference>
<dbReference type="OrthoDB" id="79864at2759"/>
<dbReference type="EMBL" id="JNBR01000416">
    <property type="protein sequence ID" value="OQR93300.1"/>
    <property type="molecule type" value="Genomic_DNA"/>
</dbReference>
<feature type="region of interest" description="Disordered" evidence="1">
    <location>
        <begin position="314"/>
        <end position="337"/>
    </location>
</feature>
<evidence type="ECO:0000256" key="1">
    <source>
        <dbReference type="SAM" id="MobiDB-lite"/>
    </source>
</evidence>